<dbReference type="AlphaFoldDB" id="A0AAN8P1N1"/>
<accession>A0AAN8P1N1</accession>
<evidence type="ECO:0000256" key="1">
    <source>
        <dbReference type="SAM" id="MobiDB-lite"/>
    </source>
</evidence>
<proteinExistence type="predicted"/>
<feature type="compositionally biased region" description="Basic and acidic residues" evidence="1">
    <location>
        <begin position="21"/>
        <end position="34"/>
    </location>
</feature>
<dbReference type="EMBL" id="JAWJWE010000005">
    <property type="protein sequence ID" value="KAK6634447.1"/>
    <property type="molecule type" value="Genomic_DNA"/>
</dbReference>
<organism evidence="2 3">
    <name type="scientific">Polyplax serrata</name>
    <name type="common">Common mouse louse</name>
    <dbReference type="NCBI Taxonomy" id="468196"/>
    <lineage>
        <taxon>Eukaryota</taxon>
        <taxon>Metazoa</taxon>
        <taxon>Ecdysozoa</taxon>
        <taxon>Arthropoda</taxon>
        <taxon>Hexapoda</taxon>
        <taxon>Insecta</taxon>
        <taxon>Pterygota</taxon>
        <taxon>Neoptera</taxon>
        <taxon>Paraneoptera</taxon>
        <taxon>Psocodea</taxon>
        <taxon>Troctomorpha</taxon>
        <taxon>Phthiraptera</taxon>
        <taxon>Anoplura</taxon>
        <taxon>Polyplacidae</taxon>
        <taxon>Polyplax</taxon>
    </lineage>
</organism>
<reference evidence="2 3" key="1">
    <citation type="submission" date="2023-10" db="EMBL/GenBank/DDBJ databases">
        <title>Genomes of two closely related lineages of the louse Polyplax serrata with different host specificities.</title>
        <authorList>
            <person name="Martinu J."/>
            <person name="Tarabai H."/>
            <person name="Stefka J."/>
            <person name="Hypsa V."/>
        </authorList>
    </citation>
    <scope>NUCLEOTIDE SEQUENCE [LARGE SCALE GENOMIC DNA]</scope>
    <source>
        <strain evidence="2">HR10_N</strain>
    </source>
</reference>
<protein>
    <submittedName>
        <fullName evidence="2">Uncharacterized protein</fullName>
    </submittedName>
</protein>
<evidence type="ECO:0000313" key="2">
    <source>
        <dbReference type="EMBL" id="KAK6634447.1"/>
    </source>
</evidence>
<dbReference type="Proteomes" id="UP001372834">
    <property type="component" value="Unassembled WGS sequence"/>
</dbReference>
<comment type="caution">
    <text evidence="2">The sequence shown here is derived from an EMBL/GenBank/DDBJ whole genome shotgun (WGS) entry which is preliminary data.</text>
</comment>
<sequence>MAEQLFSIEVSSHLRNPPSRKVFEKKAESERNTRDQVISIKNPWMIKLLLPADTKGFDLNNRSSSRGIEI</sequence>
<evidence type="ECO:0000313" key="3">
    <source>
        <dbReference type="Proteomes" id="UP001372834"/>
    </source>
</evidence>
<name>A0AAN8P1N1_POLSC</name>
<gene>
    <name evidence="2" type="ORF">RUM43_011848</name>
</gene>
<feature type="region of interest" description="Disordered" evidence="1">
    <location>
        <begin position="1"/>
        <end position="34"/>
    </location>
</feature>